<feature type="region of interest" description="Disordered" evidence="10">
    <location>
        <begin position="523"/>
        <end position="556"/>
    </location>
</feature>
<dbReference type="GO" id="GO:0045944">
    <property type="term" value="P:positive regulation of transcription by RNA polymerase II"/>
    <property type="evidence" value="ECO:0007669"/>
    <property type="project" value="TreeGrafter"/>
</dbReference>
<keyword evidence="5 9" id="KW-0863">Zinc-finger</keyword>
<dbReference type="Pfam" id="PF00097">
    <property type="entry name" value="zf-C3HC4"/>
    <property type="match status" value="1"/>
</dbReference>
<organism evidence="12 13">
    <name type="scientific">Cinara cedri</name>
    <dbReference type="NCBI Taxonomy" id="506608"/>
    <lineage>
        <taxon>Eukaryota</taxon>
        <taxon>Metazoa</taxon>
        <taxon>Ecdysozoa</taxon>
        <taxon>Arthropoda</taxon>
        <taxon>Hexapoda</taxon>
        <taxon>Insecta</taxon>
        <taxon>Pterygota</taxon>
        <taxon>Neoptera</taxon>
        <taxon>Paraneoptera</taxon>
        <taxon>Hemiptera</taxon>
        <taxon>Sternorrhyncha</taxon>
        <taxon>Aphidomorpha</taxon>
        <taxon>Aphidoidea</taxon>
        <taxon>Aphididae</taxon>
        <taxon>Lachninae</taxon>
        <taxon>Cinara</taxon>
    </lineage>
</organism>
<evidence type="ECO:0000256" key="9">
    <source>
        <dbReference type="PROSITE-ProRule" id="PRU00175"/>
    </source>
</evidence>
<dbReference type="InterPro" id="IPR013083">
    <property type="entry name" value="Znf_RING/FYVE/PHD"/>
</dbReference>
<dbReference type="AlphaFoldDB" id="A0A5E4MRS8"/>
<evidence type="ECO:0000256" key="1">
    <source>
        <dbReference type="ARBA" id="ARBA00004496"/>
    </source>
</evidence>
<dbReference type="OrthoDB" id="10064108at2759"/>
<dbReference type="PANTHER" id="PTHR12983">
    <property type="entry name" value="RING FINGER 10 FAMILY MEMBER"/>
    <property type="match status" value="1"/>
</dbReference>
<sequence length="676" mass="77831">MSDNRQMERKLNMPVPKSLQAGNNKADAKKPSDLSNSKYSSNRRNGKPISVQPQRVETNRNAGFKKNSNNFKQPQPRASLFCRKKGSEVTESLNDAEEDDILPLLRHRENTKTWNIRTSYGSRKKELPHKFNVKHFLIANCQFVVKFGIDYTQWMCDQDEIVHWDCIEQIKMFSTQFIKCPICMDIPITPKMTRCGHIYCWPCILRYLDINNELDVAGCPICHASILKKELQSVEIIIKEECCVGQPITLQLMKRARHSLQVYPISELRQNVYEPLDNIPLSLSEVNFSTAYSRLLVGDKNLVLNILNKEREELVLLLDHWETEDVEKKYIFEALELLSTRENVLMNEEPNMDVKEIECESVNSILSTSLGSCPLYLQNFFEVPGCSYSASSVLDENPSLHSSQLNKINLTSTNVQDVLQNKQVKKDFYFYQAMDGQHIYLSAVNIEMLESMFGSLENCPLQIEAIVIEKQYLSMTETLRKRYRFLLHLPITTVFEWVEIDLTNIVNQETLFIFKSNLDERKAKRDRRARDEQRLAKRIEEKNNLGNKKMQSPPPEWHNRNLFPECGYDPFADKSMIPLTESIGITRESSAVNTSNSSPNSLSFAKALLNENPSINCSSDRVLTNASSQWPVLGSRPNSMSMNDVLEDAIANINLHDGIKKSKNKKKKRSKYEPIF</sequence>
<evidence type="ECO:0000256" key="8">
    <source>
        <dbReference type="ARBA" id="ARBA00035390"/>
    </source>
</evidence>
<dbReference type="PROSITE" id="PS00518">
    <property type="entry name" value="ZF_RING_1"/>
    <property type="match status" value="1"/>
</dbReference>
<dbReference type="InterPro" id="IPR001841">
    <property type="entry name" value="Znf_RING"/>
</dbReference>
<feature type="compositionally biased region" description="Polar residues" evidence="10">
    <location>
        <begin position="51"/>
        <end position="73"/>
    </location>
</feature>
<dbReference type="PROSITE" id="PS50089">
    <property type="entry name" value="ZF_RING_2"/>
    <property type="match status" value="1"/>
</dbReference>
<dbReference type="InterPro" id="IPR039739">
    <property type="entry name" value="MAG2/RNF10"/>
</dbReference>
<accession>A0A5E4MRS8</accession>
<feature type="compositionally biased region" description="Polar residues" evidence="10">
    <location>
        <begin position="33"/>
        <end position="43"/>
    </location>
</feature>
<dbReference type="PANTHER" id="PTHR12983:SF9">
    <property type="entry name" value="E3 UBIQUITIN-PROTEIN LIGASE RNF10"/>
    <property type="match status" value="1"/>
</dbReference>
<keyword evidence="6" id="KW-0862">Zinc</keyword>
<dbReference type="GO" id="GO:0005737">
    <property type="term" value="C:cytoplasm"/>
    <property type="evidence" value="ECO:0007669"/>
    <property type="project" value="UniProtKB-SubCell"/>
</dbReference>
<dbReference type="Proteomes" id="UP000325440">
    <property type="component" value="Unassembled WGS sequence"/>
</dbReference>
<evidence type="ECO:0000256" key="2">
    <source>
        <dbReference type="ARBA" id="ARBA00008117"/>
    </source>
</evidence>
<evidence type="ECO:0000256" key="7">
    <source>
        <dbReference type="ARBA" id="ARBA00035131"/>
    </source>
</evidence>
<evidence type="ECO:0000256" key="10">
    <source>
        <dbReference type="SAM" id="MobiDB-lite"/>
    </source>
</evidence>
<reference evidence="12 13" key="1">
    <citation type="submission" date="2019-08" db="EMBL/GenBank/DDBJ databases">
        <authorList>
            <person name="Alioto T."/>
            <person name="Alioto T."/>
            <person name="Gomez Garrido J."/>
        </authorList>
    </citation>
    <scope>NUCLEOTIDE SEQUENCE [LARGE SCALE GENOMIC DNA]</scope>
</reference>
<feature type="compositionally biased region" description="Basic and acidic residues" evidence="10">
    <location>
        <begin position="523"/>
        <end position="543"/>
    </location>
</feature>
<dbReference type="Gene3D" id="3.30.40.10">
    <property type="entry name" value="Zinc/RING finger domain, C3HC4 (zinc finger)"/>
    <property type="match status" value="1"/>
</dbReference>
<comment type="similarity">
    <text evidence="2">Belongs to the RNF10 family.</text>
</comment>
<evidence type="ECO:0000256" key="5">
    <source>
        <dbReference type="ARBA" id="ARBA00022771"/>
    </source>
</evidence>
<evidence type="ECO:0000259" key="11">
    <source>
        <dbReference type="PROSITE" id="PS50089"/>
    </source>
</evidence>
<evidence type="ECO:0000313" key="13">
    <source>
        <dbReference type="Proteomes" id="UP000325440"/>
    </source>
</evidence>
<dbReference type="GO" id="GO:0000976">
    <property type="term" value="F:transcription cis-regulatory region binding"/>
    <property type="evidence" value="ECO:0007669"/>
    <property type="project" value="TreeGrafter"/>
</dbReference>
<dbReference type="InterPro" id="IPR017907">
    <property type="entry name" value="Znf_RING_CS"/>
</dbReference>
<dbReference type="SUPFAM" id="SSF57850">
    <property type="entry name" value="RING/U-box"/>
    <property type="match status" value="1"/>
</dbReference>
<protein>
    <recommendedName>
        <fullName evidence="7">E3 ubiquitin-protein ligase RNF10</fullName>
    </recommendedName>
    <alternativeName>
        <fullName evidence="8">RING finger protein 10</fullName>
    </alternativeName>
</protein>
<evidence type="ECO:0000256" key="3">
    <source>
        <dbReference type="ARBA" id="ARBA00022490"/>
    </source>
</evidence>
<evidence type="ECO:0000313" key="12">
    <source>
        <dbReference type="EMBL" id="VVC33084.1"/>
    </source>
</evidence>
<dbReference type="EMBL" id="CABPRJ010000963">
    <property type="protein sequence ID" value="VVC33084.1"/>
    <property type="molecule type" value="Genomic_DNA"/>
</dbReference>
<keyword evidence="4" id="KW-0479">Metal-binding</keyword>
<proteinExistence type="inferred from homology"/>
<dbReference type="CDD" id="cd16536">
    <property type="entry name" value="RING-HC_RNF10"/>
    <property type="match status" value="1"/>
</dbReference>
<dbReference type="GO" id="GO:0008270">
    <property type="term" value="F:zinc ion binding"/>
    <property type="evidence" value="ECO:0007669"/>
    <property type="project" value="UniProtKB-KW"/>
</dbReference>
<feature type="compositionally biased region" description="Basic and acidic residues" evidence="10">
    <location>
        <begin position="1"/>
        <end position="11"/>
    </location>
</feature>
<feature type="region of interest" description="Disordered" evidence="10">
    <location>
        <begin position="1"/>
        <end position="79"/>
    </location>
</feature>
<name>A0A5E4MRS8_9HEMI</name>
<keyword evidence="3" id="KW-0963">Cytoplasm</keyword>
<feature type="domain" description="RING-type" evidence="11">
    <location>
        <begin position="180"/>
        <end position="223"/>
    </location>
</feature>
<keyword evidence="13" id="KW-1185">Reference proteome</keyword>
<dbReference type="InterPro" id="IPR018957">
    <property type="entry name" value="Znf_C3HC4_RING-type"/>
</dbReference>
<gene>
    <name evidence="12" type="ORF">CINCED_3A022956</name>
</gene>
<comment type="subcellular location">
    <subcellularLocation>
        <location evidence="1">Cytoplasm</location>
    </subcellularLocation>
</comment>
<evidence type="ECO:0000256" key="4">
    <source>
        <dbReference type="ARBA" id="ARBA00022723"/>
    </source>
</evidence>
<dbReference type="SMART" id="SM00184">
    <property type="entry name" value="RING"/>
    <property type="match status" value="1"/>
</dbReference>
<evidence type="ECO:0000256" key="6">
    <source>
        <dbReference type="ARBA" id="ARBA00022833"/>
    </source>
</evidence>